<evidence type="ECO:0000256" key="2">
    <source>
        <dbReference type="ARBA" id="ARBA00008653"/>
    </source>
</evidence>
<dbReference type="Gene3D" id="3.30.930.10">
    <property type="entry name" value="Bira Bifunctional Protein, Domain 2"/>
    <property type="match status" value="1"/>
</dbReference>
<accession>A0A2P8DE77</accession>
<dbReference type="FunFam" id="3.30.930.10:FF:000130">
    <property type="entry name" value="Phenylalanine--tRNA ligase beta subunit"/>
    <property type="match status" value="1"/>
</dbReference>
<dbReference type="InterPro" id="IPR004532">
    <property type="entry name" value="Phe-tRNA-ligase_IIc_bsu_bact"/>
</dbReference>
<dbReference type="Gene3D" id="3.30.70.380">
    <property type="entry name" value="Ferrodoxin-fold anticodon-binding domain"/>
    <property type="match status" value="1"/>
</dbReference>
<dbReference type="Pfam" id="PF01588">
    <property type="entry name" value="tRNA_bind"/>
    <property type="match status" value="1"/>
</dbReference>
<dbReference type="Gene3D" id="3.50.40.10">
    <property type="entry name" value="Phenylalanyl-trna Synthetase, Chain B, domain 3"/>
    <property type="match status" value="1"/>
</dbReference>
<evidence type="ECO:0000256" key="10">
    <source>
        <dbReference type="ARBA" id="ARBA00022842"/>
    </source>
</evidence>
<comment type="catalytic activity">
    <reaction evidence="14 15">
        <text>tRNA(Phe) + L-phenylalanine + ATP = L-phenylalanyl-tRNA(Phe) + AMP + diphosphate + H(+)</text>
        <dbReference type="Rhea" id="RHEA:19413"/>
        <dbReference type="Rhea" id="RHEA-COMP:9668"/>
        <dbReference type="Rhea" id="RHEA-COMP:9699"/>
        <dbReference type="ChEBI" id="CHEBI:15378"/>
        <dbReference type="ChEBI" id="CHEBI:30616"/>
        <dbReference type="ChEBI" id="CHEBI:33019"/>
        <dbReference type="ChEBI" id="CHEBI:58095"/>
        <dbReference type="ChEBI" id="CHEBI:78442"/>
        <dbReference type="ChEBI" id="CHEBI:78531"/>
        <dbReference type="ChEBI" id="CHEBI:456215"/>
        <dbReference type="EC" id="6.1.1.20"/>
    </reaction>
</comment>
<dbReference type="InterPro" id="IPR012340">
    <property type="entry name" value="NA-bd_OB-fold"/>
</dbReference>
<dbReference type="GO" id="GO:0009328">
    <property type="term" value="C:phenylalanine-tRNA ligase complex"/>
    <property type="evidence" value="ECO:0007669"/>
    <property type="project" value="TreeGrafter"/>
</dbReference>
<dbReference type="SUPFAM" id="SSF50249">
    <property type="entry name" value="Nucleic acid-binding proteins"/>
    <property type="match status" value="1"/>
</dbReference>
<evidence type="ECO:0000256" key="17">
    <source>
        <dbReference type="SAM" id="MobiDB-lite"/>
    </source>
</evidence>
<evidence type="ECO:0000256" key="6">
    <source>
        <dbReference type="ARBA" id="ARBA00022598"/>
    </source>
</evidence>
<dbReference type="InterPro" id="IPR005147">
    <property type="entry name" value="tRNA_synthase_B5-dom"/>
</dbReference>
<feature type="domain" description="FDX-ACB" evidence="19">
    <location>
        <begin position="755"/>
        <end position="848"/>
    </location>
</feature>
<dbReference type="SUPFAM" id="SSF54991">
    <property type="entry name" value="Anticodon-binding domain of PheRS"/>
    <property type="match status" value="1"/>
</dbReference>
<feature type="domain" description="B5" evidence="20">
    <location>
        <begin position="425"/>
        <end position="501"/>
    </location>
</feature>
<proteinExistence type="inferred from homology"/>
<comment type="subcellular location">
    <subcellularLocation>
        <location evidence="1 15">Cytoplasm</location>
    </subcellularLocation>
</comment>
<evidence type="ECO:0000256" key="16">
    <source>
        <dbReference type="PROSITE-ProRule" id="PRU00209"/>
    </source>
</evidence>
<name>A0A2P8DE77_9ACTN</name>
<keyword evidence="11 16" id="KW-0694">RNA-binding</keyword>
<dbReference type="Pfam" id="PF03147">
    <property type="entry name" value="FDX-ACB"/>
    <property type="match status" value="1"/>
</dbReference>
<dbReference type="SUPFAM" id="SSF56037">
    <property type="entry name" value="PheT/TilS domain"/>
    <property type="match status" value="1"/>
</dbReference>
<dbReference type="Pfam" id="PF03483">
    <property type="entry name" value="B3_4"/>
    <property type="match status" value="1"/>
</dbReference>
<keyword evidence="22" id="KW-1185">Reference proteome</keyword>
<dbReference type="InterPro" id="IPR036690">
    <property type="entry name" value="Fdx_antiC-bd_sf"/>
</dbReference>
<feature type="binding site" evidence="15">
    <location>
        <position position="489"/>
    </location>
    <ligand>
        <name>Mg(2+)</name>
        <dbReference type="ChEBI" id="CHEBI:18420"/>
        <note>shared with alpha subunit</note>
    </ligand>
</feature>
<dbReference type="SUPFAM" id="SSF46955">
    <property type="entry name" value="Putative DNA-binding domain"/>
    <property type="match status" value="1"/>
</dbReference>
<dbReference type="SMART" id="SM00874">
    <property type="entry name" value="B5"/>
    <property type="match status" value="1"/>
</dbReference>
<evidence type="ECO:0000259" key="20">
    <source>
        <dbReference type="PROSITE" id="PS51483"/>
    </source>
</evidence>
<dbReference type="PROSITE" id="PS51447">
    <property type="entry name" value="FDX_ACB"/>
    <property type="match status" value="1"/>
</dbReference>
<dbReference type="InterPro" id="IPR041616">
    <property type="entry name" value="PheRS_beta_core"/>
</dbReference>
<keyword evidence="6 15" id="KW-0436">Ligase</keyword>
<dbReference type="SMART" id="SM00873">
    <property type="entry name" value="B3_4"/>
    <property type="match status" value="1"/>
</dbReference>
<dbReference type="PROSITE" id="PS51483">
    <property type="entry name" value="B5"/>
    <property type="match status" value="1"/>
</dbReference>
<evidence type="ECO:0000259" key="19">
    <source>
        <dbReference type="PROSITE" id="PS51447"/>
    </source>
</evidence>
<keyword evidence="7 15" id="KW-0479">Metal-binding</keyword>
<dbReference type="InterPro" id="IPR045060">
    <property type="entry name" value="Phe-tRNA-ligase_IIc_bsu"/>
</dbReference>
<dbReference type="InterPro" id="IPR033714">
    <property type="entry name" value="tRNA_bind_bactPheRS"/>
</dbReference>
<keyword evidence="12 15" id="KW-0648">Protein biosynthesis</keyword>
<evidence type="ECO:0000256" key="8">
    <source>
        <dbReference type="ARBA" id="ARBA00022741"/>
    </source>
</evidence>
<evidence type="ECO:0000256" key="13">
    <source>
        <dbReference type="ARBA" id="ARBA00023146"/>
    </source>
</evidence>
<reference evidence="21 22" key="1">
    <citation type="submission" date="2018-03" db="EMBL/GenBank/DDBJ databases">
        <title>Genomic Encyclopedia of Archaeal and Bacterial Type Strains, Phase II (KMG-II): from individual species to whole genera.</title>
        <authorList>
            <person name="Goeker M."/>
        </authorList>
    </citation>
    <scope>NUCLEOTIDE SEQUENCE [LARGE SCALE GENOMIC DNA]</scope>
    <source>
        <strain evidence="21 22">DSM 45211</strain>
    </source>
</reference>
<evidence type="ECO:0000259" key="18">
    <source>
        <dbReference type="PROSITE" id="PS50886"/>
    </source>
</evidence>
<dbReference type="SMART" id="SM00896">
    <property type="entry name" value="FDX-ACB"/>
    <property type="match status" value="1"/>
</dbReference>
<evidence type="ECO:0000256" key="15">
    <source>
        <dbReference type="HAMAP-Rule" id="MF_00283"/>
    </source>
</evidence>
<dbReference type="FunFam" id="3.30.70.380:FF:000001">
    <property type="entry name" value="Phenylalanine--tRNA ligase beta subunit"/>
    <property type="match status" value="1"/>
</dbReference>
<keyword evidence="4 15" id="KW-0963">Cytoplasm</keyword>
<keyword evidence="10 15" id="KW-0460">Magnesium</keyword>
<evidence type="ECO:0000256" key="11">
    <source>
        <dbReference type="ARBA" id="ARBA00022884"/>
    </source>
</evidence>
<dbReference type="Pfam" id="PF03484">
    <property type="entry name" value="B5"/>
    <property type="match status" value="1"/>
</dbReference>
<keyword evidence="8 15" id="KW-0547">Nucleotide-binding</keyword>
<dbReference type="Gene3D" id="2.40.50.140">
    <property type="entry name" value="Nucleic acid-binding proteins"/>
    <property type="match status" value="1"/>
</dbReference>
<dbReference type="InterPro" id="IPR002547">
    <property type="entry name" value="tRNA-bd_dom"/>
</dbReference>
<dbReference type="PROSITE" id="PS50886">
    <property type="entry name" value="TRBD"/>
    <property type="match status" value="1"/>
</dbReference>
<dbReference type="GO" id="GO:0000287">
    <property type="term" value="F:magnesium ion binding"/>
    <property type="evidence" value="ECO:0007669"/>
    <property type="project" value="UniProtKB-UniRule"/>
</dbReference>
<dbReference type="OrthoDB" id="9805455at2"/>
<protein>
    <recommendedName>
        <fullName evidence="15">Phenylalanine--tRNA ligase beta subunit</fullName>
        <ecNumber evidence="15">6.1.1.20</ecNumber>
    </recommendedName>
    <alternativeName>
        <fullName evidence="15">Phenylalanyl-tRNA synthetase beta subunit</fullName>
        <shortName evidence="15">PheRS</shortName>
    </alternativeName>
</protein>
<feature type="domain" description="TRNA-binding" evidence="18">
    <location>
        <begin position="42"/>
        <end position="169"/>
    </location>
</feature>
<dbReference type="GO" id="GO:0000049">
    <property type="term" value="F:tRNA binding"/>
    <property type="evidence" value="ECO:0007669"/>
    <property type="project" value="UniProtKB-UniRule"/>
</dbReference>
<keyword evidence="13 15" id="KW-0030">Aminoacyl-tRNA synthetase</keyword>
<dbReference type="NCBIfam" id="TIGR00472">
    <property type="entry name" value="pheT_bact"/>
    <property type="match status" value="1"/>
</dbReference>
<dbReference type="HAMAP" id="MF_00283">
    <property type="entry name" value="Phe_tRNA_synth_beta1"/>
    <property type="match status" value="1"/>
</dbReference>
<comment type="cofactor">
    <cofactor evidence="15">
        <name>Mg(2+)</name>
        <dbReference type="ChEBI" id="CHEBI:18420"/>
    </cofactor>
    <text evidence="15">Binds 2 magnesium ions per tetramer.</text>
</comment>
<dbReference type="Gene3D" id="3.30.56.10">
    <property type="match status" value="2"/>
</dbReference>
<dbReference type="InterPro" id="IPR005121">
    <property type="entry name" value="Fdx_antiC-bd"/>
</dbReference>
<organism evidence="21 22">
    <name type="scientific">Haloactinopolyspora alba</name>
    <dbReference type="NCBI Taxonomy" id="648780"/>
    <lineage>
        <taxon>Bacteria</taxon>
        <taxon>Bacillati</taxon>
        <taxon>Actinomycetota</taxon>
        <taxon>Actinomycetes</taxon>
        <taxon>Jiangellales</taxon>
        <taxon>Jiangellaceae</taxon>
        <taxon>Haloactinopolyspora</taxon>
    </lineage>
</organism>
<dbReference type="Proteomes" id="UP000243528">
    <property type="component" value="Unassembled WGS sequence"/>
</dbReference>
<dbReference type="EC" id="6.1.1.20" evidence="15"/>
<dbReference type="CDD" id="cd00769">
    <property type="entry name" value="PheRS_beta_core"/>
    <property type="match status" value="1"/>
</dbReference>
<comment type="subunit">
    <text evidence="3 15">Tetramer of two alpha and two beta subunits.</text>
</comment>
<dbReference type="PANTHER" id="PTHR10947">
    <property type="entry name" value="PHENYLALANYL-TRNA SYNTHETASE BETA CHAIN AND LEUCINE-RICH REPEAT-CONTAINING PROTEIN 47"/>
    <property type="match status" value="1"/>
</dbReference>
<dbReference type="GO" id="GO:0004826">
    <property type="term" value="F:phenylalanine-tRNA ligase activity"/>
    <property type="evidence" value="ECO:0007669"/>
    <property type="project" value="UniProtKB-UniRule"/>
</dbReference>
<dbReference type="EMBL" id="PYGE01000029">
    <property type="protein sequence ID" value="PSK95533.1"/>
    <property type="molecule type" value="Genomic_DNA"/>
</dbReference>
<evidence type="ECO:0000256" key="9">
    <source>
        <dbReference type="ARBA" id="ARBA00022840"/>
    </source>
</evidence>
<evidence type="ECO:0000256" key="7">
    <source>
        <dbReference type="ARBA" id="ARBA00022723"/>
    </source>
</evidence>
<dbReference type="RefSeq" id="WP_106539839.1">
    <property type="nucleotide sequence ID" value="NZ_ML142905.1"/>
</dbReference>
<dbReference type="InterPro" id="IPR020825">
    <property type="entry name" value="Phe-tRNA_synthase-like_B3/B4"/>
</dbReference>
<evidence type="ECO:0000256" key="4">
    <source>
        <dbReference type="ARBA" id="ARBA00022490"/>
    </source>
</evidence>
<comment type="caution">
    <text evidence="21">The sequence shown here is derived from an EMBL/GenBank/DDBJ whole genome shotgun (WGS) entry which is preliminary data.</text>
</comment>
<evidence type="ECO:0000313" key="22">
    <source>
        <dbReference type="Proteomes" id="UP000243528"/>
    </source>
</evidence>
<dbReference type="GO" id="GO:0005524">
    <property type="term" value="F:ATP binding"/>
    <property type="evidence" value="ECO:0007669"/>
    <property type="project" value="UniProtKB-UniRule"/>
</dbReference>
<evidence type="ECO:0000313" key="21">
    <source>
        <dbReference type="EMBL" id="PSK95533.1"/>
    </source>
</evidence>
<evidence type="ECO:0000256" key="5">
    <source>
        <dbReference type="ARBA" id="ARBA00022555"/>
    </source>
</evidence>
<feature type="binding site" evidence="15">
    <location>
        <position position="485"/>
    </location>
    <ligand>
        <name>Mg(2+)</name>
        <dbReference type="ChEBI" id="CHEBI:18420"/>
        <note>shared with alpha subunit</note>
    </ligand>
</feature>
<dbReference type="InterPro" id="IPR009061">
    <property type="entry name" value="DNA-bd_dom_put_sf"/>
</dbReference>
<gene>
    <name evidence="15" type="primary">pheT</name>
    <name evidence="21" type="ORF">CLV30_1292</name>
</gene>
<feature type="binding site" evidence="15">
    <location>
        <position position="479"/>
    </location>
    <ligand>
        <name>Mg(2+)</name>
        <dbReference type="ChEBI" id="CHEBI:18420"/>
        <note>shared with alpha subunit</note>
    </ligand>
</feature>
<dbReference type="SUPFAM" id="SSF55681">
    <property type="entry name" value="Class II aaRS and biotin synthetases"/>
    <property type="match status" value="1"/>
</dbReference>
<dbReference type="InterPro" id="IPR045864">
    <property type="entry name" value="aa-tRNA-synth_II/BPL/LPL"/>
</dbReference>
<dbReference type="AlphaFoldDB" id="A0A2P8DE77"/>
<feature type="region of interest" description="Disordered" evidence="17">
    <location>
        <begin position="211"/>
        <end position="230"/>
    </location>
</feature>
<dbReference type="CDD" id="cd02796">
    <property type="entry name" value="tRNA_bind_bactPheRS"/>
    <property type="match status" value="1"/>
</dbReference>
<feature type="binding site" evidence="15">
    <location>
        <position position="488"/>
    </location>
    <ligand>
        <name>Mg(2+)</name>
        <dbReference type="ChEBI" id="CHEBI:18420"/>
        <note>shared with alpha subunit</note>
    </ligand>
</feature>
<evidence type="ECO:0000256" key="14">
    <source>
        <dbReference type="ARBA" id="ARBA00049255"/>
    </source>
</evidence>
<dbReference type="PANTHER" id="PTHR10947:SF0">
    <property type="entry name" value="PHENYLALANINE--TRNA LIGASE BETA SUBUNIT"/>
    <property type="match status" value="1"/>
</dbReference>
<keyword evidence="9 15" id="KW-0067">ATP-binding</keyword>
<dbReference type="Pfam" id="PF17759">
    <property type="entry name" value="tRNA_synthFbeta"/>
    <property type="match status" value="1"/>
</dbReference>
<sequence length="850" mass="89390">MRVPMSWLREFAAVPGSATGRDVADRLIAAGLEVETVDEAGADVSGPLVVGRVLEFVEETHKNGKTVRWCAVDVGAEHNEQRPSHTDDGSTTMSRGVVCGALNFEVGDLVVVSLPGTVLPGGFTITARKTYGHVSDGMICSARELGLGDDHTGILVLRPDEAAPGDDAAAVLHLRDDVLDIAVTPDRGYCLSVRGVAREAATAFGVDYADPAGSGVDEREDDDADGSGYPVRVDDADRCPVFVARTVTGVDPHAPSPRWLQRRVQLAGMRPISLAVDITNYVMLELGQPIHGYDRDALTGTIVVRRAEDGEKLTTLDGVVRTLDPDDLLITDDTGPIGLAGVMGGGTTELSGSTTAIVVEAAHFEATGAGRTARRHKLPSEASKRFERGVDPRAPWAASRRVVELLVEHGGGVADSGMTAVGAVPPATAVDIDTTLPSRVVGVEYTPDEVTRALTSVGATVEAGAGPTVTVTAPSWRPDLTDPYDLVEEVARLRGYGAIPSVLPMAPAGRGVTSGQRVRRRVERAVAAAGYVEAPSYPFVGEGDFDALGFAVDDPRRLAVRLANPLSEEQPLLRTTLLPGLLATLRRNVGRGNTDVALYESGLVFRRGPGTLPRPPRLPVDRRPTEDELAALEDAVPEQPRRLAVALSGAREPAGWWGPARQVSWADAVEAARAVASSAGVRLRVGNDEQAPWHPGRCAALYVGAEVVGHAGELHPRVVQALGLPPRTAAMELDLDRLVGADEDADAPVRAPAVSTFPVATQDVALLVDSSVPAADVEAALRAGAGELLESVRLFDVYTGAQVGEGRRSLAYALRFRAPDRTLTADETTAARDAAVAAAAERTGAELRGA</sequence>
<evidence type="ECO:0000256" key="12">
    <source>
        <dbReference type="ARBA" id="ARBA00022917"/>
    </source>
</evidence>
<dbReference type="InterPro" id="IPR005146">
    <property type="entry name" value="B3/B4_tRNA-bd"/>
</dbReference>
<evidence type="ECO:0000256" key="3">
    <source>
        <dbReference type="ARBA" id="ARBA00011209"/>
    </source>
</evidence>
<keyword evidence="5 16" id="KW-0820">tRNA-binding</keyword>
<dbReference type="GO" id="GO:0006432">
    <property type="term" value="P:phenylalanyl-tRNA aminoacylation"/>
    <property type="evidence" value="ECO:0007669"/>
    <property type="project" value="UniProtKB-UniRule"/>
</dbReference>
<comment type="similarity">
    <text evidence="2 15">Belongs to the phenylalanyl-tRNA synthetase beta subunit family. Type 1 subfamily.</text>
</comment>
<evidence type="ECO:0000256" key="1">
    <source>
        <dbReference type="ARBA" id="ARBA00004496"/>
    </source>
</evidence>